<dbReference type="PANTHER" id="PTHR34927:SF1">
    <property type="entry name" value="IQ DOMAIN-CONTAINING PROTEIN K"/>
    <property type="match status" value="1"/>
</dbReference>
<organism evidence="1 2">
    <name type="scientific">Plutella xylostella</name>
    <name type="common">Diamondback moth</name>
    <name type="synonym">Plutella maculipennis</name>
    <dbReference type="NCBI Taxonomy" id="51655"/>
    <lineage>
        <taxon>Eukaryota</taxon>
        <taxon>Metazoa</taxon>
        <taxon>Ecdysozoa</taxon>
        <taxon>Arthropoda</taxon>
        <taxon>Hexapoda</taxon>
        <taxon>Insecta</taxon>
        <taxon>Pterygota</taxon>
        <taxon>Neoptera</taxon>
        <taxon>Endopterygota</taxon>
        <taxon>Lepidoptera</taxon>
        <taxon>Glossata</taxon>
        <taxon>Ditrysia</taxon>
        <taxon>Yponomeutoidea</taxon>
        <taxon>Plutellidae</taxon>
        <taxon>Plutella</taxon>
    </lineage>
</organism>
<comment type="caution">
    <text evidence="1">The sequence shown here is derived from an EMBL/GenBank/DDBJ whole genome shotgun (WGS) entry which is preliminary data.</text>
</comment>
<name>A0A8S4CUI1_PLUXY</name>
<dbReference type="EMBL" id="CAJHNJ030000001">
    <property type="protein sequence ID" value="CAG9087956.1"/>
    <property type="molecule type" value="Genomic_DNA"/>
</dbReference>
<evidence type="ECO:0000313" key="1">
    <source>
        <dbReference type="EMBL" id="CAG9087956.1"/>
    </source>
</evidence>
<dbReference type="Proteomes" id="UP000653454">
    <property type="component" value="Unassembled WGS sequence"/>
</dbReference>
<keyword evidence="2" id="KW-1185">Reference proteome</keyword>
<proteinExistence type="predicted"/>
<reference evidence="1" key="1">
    <citation type="submission" date="2020-11" db="EMBL/GenBank/DDBJ databases">
        <authorList>
            <person name="Whiteford S."/>
        </authorList>
    </citation>
    <scope>NUCLEOTIDE SEQUENCE</scope>
</reference>
<gene>
    <name evidence="1" type="ORF">PLXY2_LOCUS562</name>
</gene>
<sequence>MAGKVSDRKPKKLAQAQEEEGIEFSLPTSLPCSEINYPIRLQRKFKANWQEILDEGDKFMKDIEDTKLLSQPAIIKAPFKNTACDFISNEVFPYLLPALEQSLCKAEVWNALKTQTCFYNGIDHIAQELWKNNPRFPSRKFHDDHIFNMPWVREYLKENPRPLYPKSWLWSEDYAATVIQKTVRQYFVQRTDEVQEMRSFWKKLKYEKEHPSIDENPFLARYLAKHAPAPFNKQTTKQ</sequence>
<protein>
    <submittedName>
        <fullName evidence="1">(diamondback moth) hypothetical protein</fullName>
    </submittedName>
</protein>
<dbReference type="InterPro" id="IPR043408">
    <property type="entry name" value="IQCK"/>
</dbReference>
<dbReference type="AlphaFoldDB" id="A0A8S4CUI1"/>
<evidence type="ECO:0000313" key="2">
    <source>
        <dbReference type="Proteomes" id="UP000653454"/>
    </source>
</evidence>
<accession>A0A8S4CUI1</accession>
<dbReference type="PANTHER" id="PTHR34927">
    <property type="entry name" value="IQ DOMAIN-CONTAINING PROTEIN K"/>
    <property type="match status" value="1"/>
</dbReference>